<comment type="subcellular location">
    <subcellularLocation>
        <location evidence="1">Nucleus</location>
    </subcellularLocation>
</comment>
<dbReference type="Pfam" id="PF00400">
    <property type="entry name" value="WD40"/>
    <property type="match status" value="3"/>
</dbReference>
<dbReference type="GO" id="GO:0048188">
    <property type="term" value="C:Set1C/COMPASS complex"/>
    <property type="evidence" value="ECO:0007669"/>
    <property type="project" value="TreeGrafter"/>
</dbReference>
<comment type="similarity">
    <text evidence="2">Belongs to the WD repeat SWD2 family.</text>
</comment>
<evidence type="ECO:0000256" key="3">
    <source>
        <dbReference type="ARBA" id="ARBA00022574"/>
    </source>
</evidence>
<reference evidence="7" key="1">
    <citation type="submission" date="2023-02" db="EMBL/GenBank/DDBJ databases">
        <title>Mating type loci evolution in Malassezia.</title>
        <authorList>
            <person name="Coelho M.A."/>
        </authorList>
    </citation>
    <scope>NUCLEOTIDE SEQUENCE</scope>
    <source>
        <strain evidence="7">CBS 14136</strain>
    </source>
</reference>
<keyword evidence="4" id="KW-0677">Repeat</keyword>
<dbReference type="SUPFAM" id="SSF50978">
    <property type="entry name" value="WD40 repeat-like"/>
    <property type="match status" value="1"/>
</dbReference>
<dbReference type="Gene3D" id="2.130.10.10">
    <property type="entry name" value="YVTN repeat-like/Quinoprotein amine dehydrogenase"/>
    <property type="match status" value="2"/>
</dbReference>
<sequence>MDEARSRSTGALTLSLDLVSAFRPAKVFNEYVQPDCHVTSADYDDRGELLVTASNDETIQLYNCRTGRHIKTLYSKKYGVHLARFTHRASAIIYASTKEDDTIRYHSLHDNKYLQYFRGHKNRVVSLEMSPVDDTFLSGAVDDAVRFWDLRSPEAQGHMRVRGHPVVGYDPTGAVFAVALNERNTVLLYDVRKFDCDPFLTITLDDTAGLSQISMPPRVPVITSLSFNQSGQFILVGTAGDVHYILDSFAGKLLWRLVGHVGLEQAPGHGVGMAPQAGISGQEVCWTPDGRMVLSGSANGQLCIWALPEATPEAPTSLRPSALLNGHEGPSRVVEFNPKCAQFTTASAQVAFWLPDLEGITT</sequence>
<dbReference type="InterPro" id="IPR015943">
    <property type="entry name" value="WD40/YVTN_repeat-like_dom_sf"/>
</dbReference>
<name>A0AAF0JE88_9BASI</name>
<dbReference type="GO" id="GO:0016070">
    <property type="term" value="P:RNA metabolic process"/>
    <property type="evidence" value="ECO:0007669"/>
    <property type="project" value="UniProtKB-ARBA"/>
</dbReference>
<feature type="repeat" description="WD" evidence="6">
    <location>
        <begin position="38"/>
        <end position="72"/>
    </location>
</feature>
<keyword evidence="8" id="KW-1185">Reference proteome</keyword>
<dbReference type="Proteomes" id="UP001214628">
    <property type="component" value="Chromosome 3"/>
</dbReference>
<dbReference type="PANTHER" id="PTHR19861:SF0">
    <property type="entry name" value="WD REPEAT-CONTAINING PROTEIN 82"/>
    <property type="match status" value="1"/>
</dbReference>
<feature type="repeat" description="WD" evidence="6">
    <location>
        <begin position="117"/>
        <end position="158"/>
    </location>
</feature>
<dbReference type="AlphaFoldDB" id="A0AAF0JE88"/>
<dbReference type="GO" id="GO:0003682">
    <property type="term" value="F:chromatin binding"/>
    <property type="evidence" value="ECO:0007669"/>
    <property type="project" value="TreeGrafter"/>
</dbReference>
<evidence type="ECO:0000313" key="8">
    <source>
        <dbReference type="Proteomes" id="UP001214628"/>
    </source>
</evidence>
<dbReference type="SMART" id="SM00320">
    <property type="entry name" value="WD40"/>
    <property type="match status" value="4"/>
</dbReference>
<organism evidence="7 8">
    <name type="scientific">Malassezia psittaci</name>
    <dbReference type="NCBI Taxonomy" id="1821823"/>
    <lineage>
        <taxon>Eukaryota</taxon>
        <taxon>Fungi</taxon>
        <taxon>Dikarya</taxon>
        <taxon>Basidiomycota</taxon>
        <taxon>Ustilaginomycotina</taxon>
        <taxon>Malasseziomycetes</taxon>
        <taxon>Malasseziales</taxon>
        <taxon>Malasseziaceae</taxon>
        <taxon>Malassezia</taxon>
    </lineage>
</organism>
<proteinExistence type="inferred from homology"/>
<keyword evidence="5" id="KW-0539">Nucleus</keyword>
<evidence type="ECO:0000256" key="4">
    <source>
        <dbReference type="ARBA" id="ARBA00022737"/>
    </source>
</evidence>
<dbReference type="InterPro" id="IPR001680">
    <property type="entry name" value="WD40_rpt"/>
</dbReference>
<evidence type="ECO:0000256" key="1">
    <source>
        <dbReference type="ARBA" id="ARBA00004123"/>
    </source>
</evidence>
<dbReference type="EMBL" id="CP118377">
    <property type="protein sequence ID" value="WFD43767.1"/>
    <property type="molecule type" value="Genomic_DNA"/>
</dbReference>
<evidence type="ECO:0000256" key="2">
    <source>
        <dbReference type="ARBA" id="ARBA00005616"/>
    </source>
</evidence>
<accession>A0AAF0JE88</accession>
<evidence type="ECO:0000256" key="5">
    <source>
        <dbReference type="ARBA" id="ARBA00023242"/>
    </source>
</evidence>
<evidence type="ECO:0000313" key="7">
    <source>
        <dbReference type="EMBL" id="WFD43767.1"/>
    </source>
</evidence>
<protein>
    <submittedName>
        <fullName evidence="7">Uncharacterized protein</fullName>
    </submittedName>
</protein>
<dbReference type="InterPro" id="IPR037867">
    <property type="entry name" value="Swd2/WDR82"/>
</dbReference>
<dbReference type="PROSITE" id="PS50082">
    <property type="entry name" value="WD_REPEATS_2"/>
    <property type="match status" value="2"/>
</dbReference>
<dbReference type="PANTHER" id="PTHR19861">
    <property type="entry name" value="WD40 REPEAT PROTEIN SWD2"/>
    <property type="match status" value="1"/>
</dbReference>
<keyword evidence="3 6" id="KW-0853">WD repeat</keyword>
<dbReference type="FunFam" id="2.130.10.10:FF:001194">
    <property type="entry name" value="Unplaced genomic scaffold supercont1.1, whole genome shotgun sequence"/>
    <property type="match status" value="1"/>
</dbReference>
<evidence type="ECO:0000256" key="6">
    <source>
        <dbReference type="PROSITE-ProRule" id="PRU00221"/>
    </source>
</evidence>
<gene>
    <name evidence="7" type="ORF">MPSI1_002431</name>
</gene>
<dbReference type="InterPro" id="IPR036322">
    <property type="entry name" value="WD40_repeat_dom_sf"/>
</dbReference>
<dbReference type="PROSITE" id="PS50294">
    <property type="entry name" value="WD_REPEATS_REGION"/>
    <property type="match status" value="1"/>
</dbReference>